<evidence type="ECO:0000256" key="1">
    <source>
        <dbReference type="SAM" id="SignalP"/>
    </source>
</evidence>
<gene>
    <name evidence="2" type="ORF">PHMEG_00030072</name>
</gene>
<name>A0A225V218_9STRA</name>
<reference evidence="3" key="1">
    <citation type="submission" date="2017-03" db="EMBL/GenBank/DDBJ databases">
        <title>Phytopthora megakarya and P. palmivora, two closely related causual agents of cacao black pod achieved similar genome size and gene model numbers by different mechanisms.</title>
        <authorList>
            <person name="Ali S."/>
            <person name="Shao J."/>
            <person name="Larry D.J."/>
            <person name="Kronmiller B."/>
            <person name="Shen D."/>
            <person name="Strem M.D."/>
            <person name="Melnick R.L."/>
            <person name="Guiltinan M.J."/>
            <person name="Tyler B.M."/>
            <person name="Meinhardt L.W."/>
            <person name="Bailey B.A."/>
        </authorList>
    </citation>
    <scope>NUCLEOTIDE SEQUENCE [LARGE SCALE GENOMIC DNA]</scope>
    <source>
        <strain evidence="3">zdho120</strain>
    </source>
</reference>
<organism evidence="2 3">
    <name type="scientific">Phytophthora megakarya</name>
    <dbReference type="NCBI Taxonomy" id="4795"/>
    <lineage>
        <taxon>Eukaryota</taxon>
        <taxon>Sar</taxon>
        <taxon>Stramenopiles</taxon>
        <taxon>Oomycota</taxon>
        <taxon>Peronosporomycetes</taxon>
        <taxon>Peronosporales</taxon>
        <taxon>Peronosporaceae</taxon>
        <taxon>Phytophthora</taxon>
    </lineage>
</organism>
<evidence type="ECO:0008006" key="4">
    <source>
        <dbReference type="Google" id="ProtNLM"/>
    </source>
</evidence>
<dbReference type="Proteomes" id="UP000198211">
    <property type="component" value="Unassembled WGS sequence"/>
</dbReference>
<comment type="caution">
    <text evidence="2">The sequence shown here is derived from an EMBL/GenBank/DDBJ whole genome shotgun (WGS) entry which is preliminary data.</text>
</comment>
<protein>
    <recommendedName>
        <fullName evidence="4">Elicitin</fullName>
    </recommendedName>
</protein>
<feature type="signal peptide" evidence="1">
    <location>
        <begin position="1"/>
        <end position="26"/>
    </location>
</feature>
<keyword evidence="3" id="KW-1185">Reference proteome</keyword>
<evidence type="ECO:0000313" key="2">
    <source>
        <dbReference type="EMBL" id="OWY99007.1"/>
    </source>
</evidence>
<accession>A0A225V218</accession>
<evidence type="ECO:0000313" key="3">
    <source>
        <dbReference type="Proteomes" id="UP000198211"/>
    </source>
</evidence>
<dbReference type="OrthoDB" id="72545at2759"/>
<keyword evidence="1" id="KW-0732">Signal</keyword>
<proteinExistence type="predicted"/>
<sequence length="427" mass="46149">MRLKVARSHALLGLIFAVSAHHTAQASECTTLLDSSSTLAKSISSWDTDLPELDYATIFQEIDTALPWLSKCAASIDPHAIYTSMASSSSLKKCFSDMENLDVDLSTNDGWSSMCTTLEKTLAPCVNTTMIEVMDALKSTDGCCDDFLDEVDTLFGDALDKFVIRLMELSINIECSQRKFKNLAGNSTTEMCAYSIPNSFVPYYDFSSSSSSSDTLNTLLNLAQIPNDQMCSAFEGKTFTTTQGANINFAFGTKGVDTMGICLQPLDTLFQYMKSWELFSATVDAGGDTQITFSDLFSAGTSIRGDLLIAYATMSTNLPVVIIRALDNIFETYWPEDHSQDGSKGDIENWWVETLDSFSSEAKAYNIHIPSGGGCTYSNQTITMPYAEAAASVATTSNPNAASTVTLTGFATAMVALVSTLVLSGIL</sequence>
<dbReference type="AlphaFoldDB" id="A0A225V218"/>
<dbReference type="EMBL" id="NBNE01008872">
    <property type="protein sequence ID" value="OWY99007.1"/>
    <property type="molecule type" value="Genomic_DNA"/>
</dbReference>
<feature type="chain" id="PRO_5012668878" description="Elicitin" evidence="1">
    <location>
        <begin position="27"/>
        <end position="427"/>
    </location>
</feature>